<dbReference type="GO" id="GO:0046872">
    <property type="term" value="F:metal ion binding"/>
    <property type="evidence" value="ECO:0007669"/>
    <property type="project" value="UniProtKB-KW"/>
</dbReference>
<comment type="similarity">
    <text evidence="2">Belongs to the peptidase M28 family. M28B subfamily.</text>
</comment>
<evidence type="ECO:0000313" key="9">
    <source>
        <dbReference type="EMBL" id="PPQ71101.1"/>
    </source>
</evidence>
<keyword evidence="6 7" id="KW-0862">Zinc</keyword>
<dbReference type="EMBL" id="NHTK01005928">
    <property type="protein sequence ID" value="PPQ71101.1"/>
    <property type="molecule type" value="Genomic_DNA"/>
</dbReference>
<dbReference type="AlphaFoldDB" id="A0A409VXY8"/>
<evidence type="ECO:0000256" key="3">
    <source>
        <dbReference type="ARBA" id="ARBA00022670"/>
    </source>
</evidence>
<evidence type="ECO:0000256" key="4">
    <source>
        <dbReference type="ARBA" id="ARBA00022723"/>
    </source>
</evidence>
<dbReference type="GO" id="GO:0006508">
    <property type="term" value="P:proteolysis"/>
    <property type="evidence" value="ECO:0007669"/>
    <property type="project" value="UniProtKB-KW"/>
</dbReference>
<dbReference type="InterPro" id="IPR045175">
    <property type="entry name" value="M28_fam"/>
</dbReference>
<evidence type="ECO:0000256" key="7">
    <source>
        <dbReference type="RuleBase" id="RU361240"/>
    </source>
</evidence>
<evidence type="ECO:0000259" key="8">
    <source>
        <dbReference type="Pfam" id="PF04389"/>
    </source>
</evidence>
<comment type="caution">
    <text evidence="9">The sequence shown here is derived from an EMBL/GenBank/DDBJ whole genome shotgun (WGS) entry which is preliminary data.</text>
</comment>
<protein>
    <recommendedName>
        <fullName evidence="7">Peptide hydrolase</fullName>
        <ecNumber evidence="7">3.4.-.-</ecNumber>
    </recommendedName>
</protein>
<gene>
    <name evidence="9" type="ORF">CVT24_009852</name>
</gene>
<sequence length="472" mass="51283">MNPSNGWLLVAPHGVQALSSGHLNCASQNYYGSYIDADKVYTVFKVEDEGCAQAISEFNQDFKYFAPAPSSDSQLVWLRKSAIDPSLKSDSEDPLIYLQDLWGPTSRGGQDTQVVLEGHQRVSNRAFEVHYASDNAVLLSMDSSRAAHIDTSLPAFWKSTLLPTSPSSYIPVPPSAIEPVKHILENLRFNPQVASVVNNISLAQIKNDVRFLTGEDGESGIVSRHSFSKGAVTAAHWLKERVEATGASCRLMPFLTGFAPNVICRYAAIRDTNTTVLISGHYDSRGSFGSVRAPGGDDDGSGTTGVLSVARTIARKGVKFHSNVELAFFAGEEQGLLGSRAYAKELRSTDANLLLMIQADMTAYRAPGEPLQLGLPDIIGTSEVTQLVANISNIYTPELKVGFTPACCSDHQSFHEQGFPASQVFERAGPIADPMYHNSGDLSDRENYDFEQLRSIAKVQFATLLHAAGFEL</sequence>
<keyword evidence="4 7" id="KW-0479">Metal-binding</keyword>
<dbReference type="InterPro" id="IPR007484">
    <property type="entry name" value="Peptidase_M28"/>
</dbReference>
<feature type="domain" description="Peptidase M28" evidence="8">
    <location>
        <begin position="261"/>
        <end position="449"/>
    </location>
</feature>
<dbReference type="Proteomes" id="UP000284842">
    <property type="component" value="Unassembled WGS sequence"/>
</dbReference>
<dbReference type="InParanoid" id="A0A409VXY8"/>
<keyword evidence="10" id="KW-1185">Reference proteome</keyword>
<dbReference type="SUPFAM" id="SSF53187">
    <property type="entry name" value="Zn-dependent exopeptidases"/>
    <property type="match status" value="1"/>
</dbReference>
<keyword evidence="3 7" id="KW-0645">Protease</keyword>
<organism evidence="9 10">
    <name type="scientific">Panaeolus cyanescens</name>
    <dbReference type="NCBI Taxonomy" id="181874"/>
    <lineage>
        <taxon>Eukaryota</taxon>
        <taxon>Fungi</taxon>
        <taxon>Dikarya</taxon>
        <taxon>Basidiomycota</taxon>
        <taxon>Agaricomycotina</taxon>
        <taxon>Agaricomycetes</taxon>
        <taxon>Agaricomycetidae</taxon>
        <taxon>Agaricales</taxon>
        <taxon>Agaricineae</taxon>
        <taxon>Galeropsidaceae</taxon>
        <taxon>Panaeolus</taxon>
    </lineage>
</organism>
<reference evidence="9 10" key="1">
    <citation type="journal article" date="2018" name="Evol. Lett.">
        <title>Horizontal gene cluster transfer increased hallucinogenic mushroom diversity.</title>
        <authorList>
            <person name="Reynolds H.T."/>
            <person name="Vijayakumar V."/>
            <person name="Gluck-Thaler E."/>
            <person name="Korotkin H.B."/>
            <person name="Matheny P.B."/>
            <person name="Slot J.C."/>
        </authorList>
    </citation>
    <scope>NUCLEOTIDE SEQUENCE [LARGE SCALE GENOMIC DNA]</scope>
    <source>
        <strain evidence="9 10">2629</strain>
    </source>
</reference>
<evidence type="ECO:0000256" key="5">
    <source>
        <dbReference type="ARBA" id="ARBA00022801"/>
    </source>
</evidence>
<dbReference type="GO" id="GO:0008235">
    <property type="term" value="F:metalloexopeptidase activity"/>
    <property type="evidence" value="ECO:0007669"/>
    <property type="project" value="InterPro"/>
</dbReference>
<dbReference type="Pfam" id="PF04389">
    <property type="entry name" value="Peptidase_M28"/>
    <property type="match status" value="1"/>
</dbReference>
<evidence type="ECO:0000313" key="10">
    <source>
        <dbReference type="Proteomes" id="UP000284842"/>
    </source>
</evidence>
<evidence type="ECO:0000256" key="2">
    <source>
        <dbReference type="ARBA" id="ARBA00005634"/>
    </source>
</evidence>
<dbReference type="OrthoDB" id="10013407at2759"/>
<dbReference type="PANTHER" id="PTHR12147:SF26">
    <property type="entry name" value="PEPTIDASE M28 DOMAIN-CONTAINING PROTEIN"/>
    <property type="match status" value="1"/>
</dbReference>
<dbReference type="EC" id="3.4.-.-" evidence="7"/>
<name>A0A409VXY8_9AGAR</name>
<keyword evidence="5 7" id="KW-0378">Hydrolase</keyword>
<comment type="cofactor">
    <cofactor evidence="1">
        <name>Zn(2+)</name>
        <dbReference type="ChEBI" id="CHEBI:29105"/>
    </cofactor>
</comment>
<evidence type="ECO:0000256" key="6">
    <source>
        <dbReference type="ARBA" id="ARBA00022833"/>
    </source>
</evidence>
<dbReference type="PANTHER" id="PTHR12147">
    <property type="entry name" value="METALLOPEPTIDASE M28 FAMILY MEMBER"/>
    <property type="match status" value="1"/>
</dbReference>
<evidence type="ECO:0000256" key="1">
    <source>
        <dbReference type="ARBA" id="ARBA00001947"/>
    </source>
</evidence>
<proteinExistence type="inferred from homology"/>
<accession>A0A409VXY8</accession>
<dbReference type="Gene3D" id="3.40.630.10">
    <property type="entry name" value="Zn peptidases"/>
    <property type="match status" value="1"/>
</dbReference>
<dbReference type="STRING" id="181874.A0A409VXY8"/>